<feature type="transmembrane region" description="Helical" evidence="1">
    <location>
        <begin position="28"/>
        <end position="46"/>
    </location>
</feature>
<sequence length="383" mass="43875">MSFISSLRFSQTILPKFVNVATIPRSKIIIRTTIGFFLVLLAYSIWTNKLKMQTVIPVEPFVVKAQRQENQWSALPNLQQLDWPIAEVAQYPSGRRFPNGTVKPLPPALSPVVSKAQRKLTKHLLKTFSDLMFQHGMGDRFMLNGGTLVGSFQHHDIVPWDDDVDVLADVKVRPSIQRILQQLPPEYQVTIQGVRDKFYTKFLSQQDDELDRPLSRKASRFSWGWPYLDIGYFRENDTHLWDISTSPRPTRGILKKIIFPLVFRPLGKHWFPAPFDTLSYMRRVYGRSGGCAVFGYSHILEGRGPSGRTSCWSLGKRYAFVQRTLADPEKFIIADPQWARTMVVVEESLVYRTNRAPLVLHTIQIPSLVGSTEVNTYSFVDTS</sequence>
<keyword evidence="4" id="KW-1185">Reference proteome</keyword>
<proteinExistence type="predicted"/>
<comment type="caution">
    <text evidence="3">The sequence shown here is derived from an EMBL/GenBank/DDBJ whole genome shotgun (WGS) entry which is preliminary data.</text>
</comment>
<dbReference type="Proteomes" id="UP000316759">
    <property type="component" value="Unassembled WGS sequence"/>
</dbReference>
<evidence type="ECO:0000313" key="4">
    <source>
        <dbReference type="Proteomes" id="UP000316759"/>
    </source>
</evidence>
<dbReference type="InterPro" id="IPR007074">
    <property type="entry name" value="LicD/FKTN/FKRP_NTP_transf"/>
</dbReference>
<dbReference type="STRING" id="46835.A0A504YMG8"/>
<dbReference type="EMBL" id="SUNJ01006794">
    <property type="protein sequence ID" value="TPP62474.1"/>
    <property type="molecule type" value="Genomic_DNA"/>
</dbReference>
<organism evidence="3 4">
    <name type="scientific">Fasciola gigantica</name>
    <name type="common">Giant liver fluke</name>
    <dbReference type="NCBI Taxonomy" id="46835"/>
    <lineage>
        <taxon>Eukaryota</taxon>
        <taxon>Metazoa</taxon>
        <taxon>Spiralia</taxon>
        <taxon>Lophotrochozoa</taxon>
        <taxon>Platyhelminthes</taxon>
        <taxon>Trematoda</taxon>
        <taxon>Digenea</taxon>
        <taxon>Plagiorchiida</taxon>
        <taxon>Echinostomata</taxon>
        <taxon>Echinostomatoidea</taxon>
        <taxon>Fasciolidae</taxon>
        <taxon>Fasciola</taxon>
    </lineage>
</organism>
<protein>
    <submittedName>
        <fullName evidence="3">Lipopolysaccharide choline phosphotransferase protein</fullName>
    </submittedName>
</protein>
<keyword evidence="1" id="KW-0812">Transmembrane</keyword>
<keyword evidence="3" id="KW-0808">Transferase</keyword>
<keyword evidence="1" id="KW-1133">Transmembrane helix</keyword>
<dbReference type="GO" id="GO:0009100">
    <property type="term" value="P:glycoprotein metabolic process"/>
    <property type="evidence" value="ECO:0007669"/>
    <property type="project" value="UniProtKB-ARBA"/>
</dbReference>
<evidence type="ECO:0000313" key="3">
    <source>
        <dbReference type="EMBL" id="TPP62474.1"/>
    </source>
</evidence>
<evidence type="ECO:0000259" key="2">
    <source>
        <dbReference type="Pfam" id="PF04991"/>
    </source>
</evidence>
<dbReference type="OrthoDB" id="419198at2759"/>
<keyword evidence="1" id="KW-0472">Membrane</keyword>
<dbReference type="Pfam" id="PF04991">
    <property type="entry name" value="LicD"/>
    <property type="match status" value="1"/>
</dbReference>
<reference evidence="3 4" key="1">
    <citation type="submission" date="2019-04" db="EMBL/GenBank/DDBJ databases">
        <title>Annotation for the trematode Fasciola gigantica.</title>
        <authorList>
            <person name="Choi Y.-J."/>
        </authorList>
    </citation>
    <scope>NUCLEOTIDE SEQUENCE [LARGE SCALE GENOMIC DNA]</scope>
    <source>
        <strain evidence="3">Uganda_cow_1</strain>
    </source>
</reference>
<evidence type="ECO:0000256" key="1">
    <source>
        <dbReference type="SAM" id="Phobius"/>
    </source>
</evidence>
<gene>
    <name evidence="3" type="ORF">FGIG_03665</name>
</gene>
<name>A0A504YMG8_FASGI</name>
<feature type="domain" description="LicD/FKTN/FKRP nucleotidyltransferase" evidence="2">
    <location>
        <begin position="141"/>
        <end position="166"/>
    </location>
</feature>
<dbReference type="GO" id="GO:0016740">
    <property type="term" value="F:transferase activity"/>
    <property type="evidence" value="ECO:0007669"/>
    <property type="project" value="UniProtKB-KW"/>
</dbReference>
<accession>A0A504YMG8</accession>
<dbReference type="AlphaFoldDB" id="A0A504YMG8"/>